<comment type="caution">
    <text evidence="2">The sequence shown here is derived from an EMBL/GenBank/DDBJ whole genome shotgun (WGS) entry which is preliminary data.</text>
</comment>
<dbReference type="EMBL" id="SRLO01000398">
    <property type="protein sequence ID" value="TNN57724.1"/>
    <property type="molecule type" value="Genomic_DNA"/>
</dbReference>
<feature type="region of interest" description="Disordered" evidence="1">
    <location>
        <begin position="51"/>
        <end position="73"/>
    </location>
</feature>
<dbReference type="AlphaFoldDB" id="A0A4Z2GYN6"/>
<sequence>MTRVAASPRSLSPFLLSSSLPIILPTSPTVLVYQRGAQGKIRSWMASSSSYSSSSSPTVQCTGVPSSSSSSSLLRPTVSLRAPAMRAFSPLVALLVAGEGGVGRVVAVGGACAVAGLAVEHLAEQVEEGQQLLHAADHVEGQRQVARLPGQGPGGAVLLGLGQSDHVGFKLSLVVSSPATDGPDVLKDGRERRTRHRTREEEVPLPSRPSGQTGNTPRYVFVGCELLLHEKKHLNLQGNTGRIRV</sequence>
<organism evidence="2 3">
    <name type="scientific">Liparis tanakae</name>
    <name type="common">Tanaka's snailfish</name>
    <dbReference type="NCBI Taxonomy" id="230148"/>
    <lineage>
        <taxon>Eukaryota</taxon>
        <taxon>Metazoa</taxon>
        <taxon>Chordata</taxon>
        <taxon>Craniata</taxon>
        <taxon>Vertebrata</taxon>
        <taxon>Euteleostomi</taxon>
        <taxon>Actinopterygii</taxon>
        <taxon>Neopterygii</taxon>
        <taxon>Teleostei</taxon>
        <taxon>Neoteleostei</taxon>
        <taxon>Acanthomorphata</taxon>
        <taxon>Eupercaria</taxon>
        <taxon>Perciformes</taxon>
        <taxon>Cottioidei</taxon>
        <taxon>Cottales</taxon>
        <taxon>Liparidae</taxon>
        <taxon>Liparis</taxon>
    </lineage>
</organism>
<reference evidence="2 3" key="1">
    <citation type="submission" date="2019-03" db="EMBL/GenBank/DDBJ databases">
        <title>First draft genome of Liparis tanakae, snailfish: a comprehensive survey of snailfish specific genes.</title>
        <authorList>
            <person name="Kim W."/>
            <person name="Song I."/>
            <person name="Jeong J.-H."/>
            <person name="Kim D."/>
            <person name="Kim S."/>
            <person name="Ryu S."/>
            <person name="Song J.Y."/>
            <person name="Lee S.K."/>
        </authorList>
    </citation>
    <scope>NUCLEOTIDE SEQUENCE [LARGE SCALE GENOMIC DNA]</scope>
    <source>
        <tissue evidence="2">Muscle</tissue>
    </source>
</reference>
<evidence type="ECO:0000256" key="1">
    <source>
        <dbReference type="SAM" id="MobiDB-lite"/>
    </source>
</evidence>
<proteinExistence type="predicted"/>
<keyword evidence="3" id="KW-1185">Reference proteome</keyword>
<accession>A0A4Z2GYN6</accession>
<gene>
    <name evidence="2" type="ORF">EYF80_032092</name>
</gene>
<evidence type="ECO:0000313" key="3">
    <source>
        <dbReference type="Proteomes" id="UP000314294"/>
    </source>
</evidence>
<evidence type="ECO:0000313" key="2">
    <source>
        <dbReference type="EMBL" id="TNN57724.1"/>
    </source>
</evidence>
<feature type="region of interest" description="Disordered" evidence="1">
    <location>
        <begin position="180"/>
        <end position="216"/>
    </location>
</feature>
<dbReference type="Proteomes" id="UP000314294">
    <property type="component" value="Unassembled WGS sequence"/>
</dbReference>
<protein>
    <submittedName>
        <fullName evidence="2">Uncharacterized protein</fullName>
    </submittedName>
</protein>
<name>A0A4Z2GYN6_9TELE</name>